<evidence type="ECO:0000313" key="4">
    <source>
        <dbReference type="EMBL" id="AEI45816.1"/>
    </source>
</evidence>
<dbReference type="InterPro" id="IPR036388">
    <property type="entry name" value="WH-like_DNA-bd_sf"/>
</dbReference>
<evidence type="ECO:0000256" key="1">
    <source>
        <dbReference type="ARBA" id="ARBA00023015"/>
    </source>
</evidence>
<evidence type="ECO:0000256" key="2">
    <source>
        <dbReference type="ARBA" id="ARBA00023163"/>
    </source>
</evidence>
<dbReference type="Pfam" id="PF13280">
    <property type="entry name" value="WYL"/>
    <property type="match status" value="1"/>
</dbReference>
<proteinExistence type="predicted"/>
<dbReference type="InterPro" id="IPR026881">
    <property type="entry name" value="WYL_dom"/>
</dbReference>
<dbReference type="SUPFAM" id="SSF46785">
    <property type="entry name" value="Winged helix' DNA-binding domain"/>
    <property type="match status" value="1"/>
</dbReference>
<dbReference type="Pfam" id="PF25583">
    <property type="entry name" value="WCX"/>
    <property type="match status" value="1"/>
</dbReference>
<dbReference type="PIRSF" id="PIRSF016838">
    <property type="entry name" value="PafC"/>
    <property type="match status" value="1"/>
</dbReference>
<dbReference type="PANTHER" id="PTHR34580:SF1">
    <property type="entry name" value="PROTEIN PAFC"/>
    <property type="match status" value="1"/>
</dbReference>
<dbReference type="PROSITE" id="PS52050">
    <property type="entry name" value="WYL"/>
    <property type="match status" value="1"/>
</dbReference>
<dbReference type="PROSITE" id="PS51000">
    <property type="entry name" value="HTH_DEOR_2"/>
    <property type="match status" value="1"/>
</dbReference>
<dbReference type="InterPro" id="IPR001034">
    <property type="entry name" value="DeoR_HTH"/>
</dbReference>
<keyword evidence="1" id="KW-0805">Transcription regulation</keyword>
<dbReference type="Gene3D" id="1.10.10.10">
    <property type="entry name" value="Winged helix-like DNA-binding domain superfamily/Winged helix DNA-binding domain"/>
    <property type="match status" value="1"/>
</dbReference>
<dbReference type="PANTHER" id="PTHR34580">
    <property type="match status" value="1"/>
</dbReference>
<accession>F8FP37</accession>
<evidence type="ECO:0000259" key="3">
    <source>
        <dbReference type="PROSITE" id="PS51000"/>
    </source>
</evidence>
<name>F8FP37_PAEMK</name>
<dbReference type="Proteomes" id="UP000006620">
    <property type="component" value="Chromosome"/>
</dbReference>
<dbReference type="InterPro" id="IPR057727">
    <property type="entry name" value="WCX_dom"/>
</dbReference>
<dbReference type="InterPro" id="IPR028349">
    <property type="entry name" value="PafC-like"/>
</dbReference>
<keyword evidence="2" id="KW-0804">Transcription</keyword>
<sequence length="322" mass="36613">MNRTDRLMAMLLELQKRRRVRAEDLAELFETSVRTVYRDMQALSEAGVPVVAVPGLGYSLMEGYFLPPLSFRAEEAATLLLGSDAVLRLLGEVYREAGQAARAKLEAVLPAEVREEVEAVRGRLRFRWLPQTEGKLDQLNLAVREERAVRFRYTGRARLQEGRSGPGELREVEPYGLVHSQGSWYLIGHCLLRGELRQFRLERMEELQMTGRTFARPADFDLQQYTPSGDRPVQVVVRLSGEAAARYKESPSFFYVTHVLEEPDTGTLLLTLQVRYELEILPWLLGWGAGAVVLEPPSLGRRVAEEARRMFSLYESPANFLT</sequence>
<dbReference type="InterPro" id="IPR051534">
    <property type="entry name" value="CBASS_pafABC_assoc_protein"/>
</dbReference>
<reference evidence="5" key="1">
    <citation type="submission" date="2011-06" db="EMBL/GenBank/DDBJ databases">
        <title>Complete genome sequence of Paenibacillus mucilaginosus KNP414.</title>
        <authorList>
            <person name="Wang J."/>
            <person name="Hu S."/>
            <person name="Hu X."/>
            <person name="Zhang B."/>
            <person name="Dong D."/>
            <person name="Zhang S."/>
            <person name="Zhao K."/>
            <person name="Wu D."/>
        </authorList>
    </citation>
    <scope>NUCLEOTIDE SEQUENCE [LARGE SCALE GENOMIC DNA]</scope>
    <source>
        <strain evidence="5">KNP414</strain>
    </source>
</reference>
<dbReference type="InterPro" id="IPR013196">
    <property type="entry name" value="HTH_11"/>
</dbReference>
<dbReference type="KEGG" id="pms:KNP414_07306"/>
<dbReference type="HOGENOM" id="CLU_041141_4_4_9"/>
<dbReference type="GO" id="GO:0003700">
    <property type="term" value="F:DNA-binding transcription factor activity"/>
    <property type="evidence" value="ECO:0007669"/>
    <property type="project" value="InterPro"/>
</dbReference>
<dbReference type="PATRIC" id="fig|1036673.3.peg.6819"/>
<reference evidence="4 5" key="2">
    <citation type="journal article" date="2013" name="Genome Announc.">
        <title>Genome Sequence of Growth-Improving Paenibacillus mucilaginosus Strain KNP414.</title>
        <authorList>
            <person name="Lu J.J."/>
            <person name="Wang J.F."/>
            <person name="Hu X.F."/>
        </authorList>
    </citation>
    <scope>NUCLEOTIDE SEQUENCE [LARGE SCALE GENOMIC DNA]</scope>
    <source>
        <strain evidence="4 5">KNP414</strain>
    </source>
</reference>
<dbReference type="AlphaFoldDB" id="F8FP37"/>
<dbReference type="InterPro" id="IPR036390">
    <property type="entry name" value="WH_DNA-bd_sf"/>
</dbReference>
<gene>
    <name evidence="4" type="ordered locus">KNP414_07306</name>
</gene>
<dbReference type="EMBL" id="CP002869">
    <property type="protein sequence ID" value="AEI45816.1"/>
    <property type="molecule type" value="Genomic_DNA"/>
</dbReference>
<dbReference type="RefSeq" id="WP_013920957.1">
    <property type="nucleotide sequence ID" value="NC_015690.1"/>
</dbReference>
<dbReference type="Pfam" id="PF08279">
    <property type="entry name" value="HTH_11"/>
    <property type="match status" value="1"/>
</dbReference>
<feature type="domain" description="HTH deoR-type" evidence="3">
    <location>
        <begin position="3"/>
        <end position="58"/>
    </location>
</feature>
<evidence type="ECO:0000313" key="5">
    <source>
        <dbReference type="Proteomes" id="UP000006620"/>
    </source>
</evidence>
<protein>
    <submittedName>
        <fullName evidence="4">Helix-turn-helix type 11 domain protein</fullName>
    </submittedName>
</protein>
<organism evidence="4 5">
    <name type="scientific">Paenibacillus mucilaginosus (strain KNP414)</name>
    <dbReference type="NCBI Taxonomy" id="1036673"/>
    <lineage>
        <taxon>Bacteria</taxon>
        <taxon>Bacillati</taxon>
        <taxon>Bacillota</taxon>
        <taxon>Bacilli</taxon>
        <taxon>Bacillales</taxon>
        <taxon>Paenibacillaceae</taxon>
        <taxon>Paenibacillus</taxon>
    </lineage>
</organism>